<comment type="caution">
    <text evidence="1">The sequence shown here is derived from an EMBL/GenBank/DDBJ whole genome shotgun (WGS) entry which is preliminary data.</text>
</comment>
<sequence>MTADTNGVLVFTGLFGAIVTAFVIESYKQLLPSSENSALVLIAHLSLQLSAASNNTTLPLLPPLSTPNSSKPSASAVRVNILWFTSLSLSLACALAATLMQQWARRYVANTQSAQRTGSLRRHGYIHAYLFTGFQTFRMKSAVEALPALLHTSVALFFAGLVDFLFSINNTVASVVLACVVLGALIYIGLTFLPLRWPNCPYATPLSPLNVAAFVLGPLSIITTALTKTFARRKDGWQTFIEAYRFLSVQRGNAFESPTSCLSLSSKRLKFFVARVGLWISDFLYRGNSRLEVWMDVARSSKLVRLERAARLTANLETSVLLWTSIAVNDDDVKSEQLIESIPDFIYSADRQQAFKMVEGLLNITGFPLRMAQLLSTTSDMPRRQRALSCLHLIRCLTSSPSFFATRFWEKLMHHILAPLVRLQSDKDADVAISAYCTAATLTYFLDHIVFHLDWDTNTSHERLRVLTKCLQALVQTDGPYFGAMDAAVVYSYRQTAERRFTRGRVLNVGRSKPRVAHPLFHRRARPSVPQDMGRSHRRATRAGHHNEHPASRRTAPGD</sequence>
<evidence type="ECO:0000313" key="2">
    <source>
        <dbReference type="Proteomes" id="UP000814140"/>
    </source>
</evidence>
<proteinExistence type="predicted"/>
<dbReference type="Proteomes" id="UP000814140">
    <property type="component" value="Unassembled WGS sequence"/>
</dbReference>
<organism evidence="1 2">
    <name type="scientific">Artomyces pyxidatus</name>
    <dbReference type="NCBI Taxonomy" id="48021"/>
    <lineage>
        <taxon>Eukaryota</taxon>
        <taxon>Fungi</taxon>
        <taxon>Dikarya</taxon>
        <taxon>Basidiomycota</taxon>
        <taxon>Agaricomycotina</taxon>
        <taxon>Agaricomycetes</taxon>
        <taxon>Russulales</taxon>
        <taxon>Auriscalpiaceae</taxon>
        <taxon>Artomyces</taxon>
    </lineage>
</organism>
<accession>A0ACB8T2J3</accession>
<dbReference type="EMBL" id="MU277206">
    <property type="protein sequence ID" value="KAI0062607.1"/>
    <property type="molecule type" value="Genomic_DNA"/>
</dbReference>
<evidence type="ECO:0000313" key="1">
    <source>
        <dbReference type="EMBL" id="KAI0062607.1"/>
    </source>
</evidence>
<name>A0ACB8T2J3_9AGAM</name>
<gene>
    <name evidence="1" type="ORF">BV25DRAFT_1825108</name>
</gene>
<reference evidence="1" key="1">
    <citation type="submission" date="2021-03" db="EMBL/GenBank/DDBJ databases">
        <authorList>
            <consortium name="DOE Joint Genome Institute"/>
            <person name="Ahrendt S."/>
            <person name="Looney B.P."/>
            <person name="Miyauchi S."/>
            <person name="Morin E."/>
            <person name="Drula E."/>
            <person name="Courty P.E."/>
            <person name="Chicoki N."/>
            <person name="Fauchery L."/>
            <person name="Kohler A."/>
            <person name="Kuo A."/>
            <person name="Labutti K."/>
            <person name="Pangilinan J."/>
            <person name="Lipzen A."/>
            <person name="Riley R."/>
            <person name="Andreopoulos W."/>
            <person name="He G."/>
            <person name="Johnson J."/>
            <person name="Barry K.W."/>
            <person name="Grigoriev I.V."/>
            <person name="Nagy L."/>
            <person name="Hibbett D."/>
            <person name="Henrissat B."/>
            <person name="Matheny P.B."/>
            <person name="Labbe J."/>
            <person name="Martin F."/>
        </authorList>
    </citation>
    <scope>NUCLEOTIDE SEQUENCE</scope>
    <source>
        <strain evidence="1">HHB10654</strain>
    </source>
</reference>
<protein>
    <submittedName>
        <fullName evidence="1">Uncharacterized protein</fullName>
    </submittedName>
</protein>
<reference evidence="1" key="2">
    <citation type="journal article" date="2022" name="New Phytol.">
        <title>Evolutionary transition to the ectomycorrhizal habit in the genomes of a hyperdiverse lineage of mushroom-forming fungi.</title>
        <authorList>
            <person name="Looney B."/>
            <person name="Miyauchi S."/>
            <person name="Morin E."/>
            <person name="Drula E."/>
            <person name="Courty P.E."/>
            <person name="Kohler A."/>
            <person name="Kuo A."/>
            <person name="LaButti K."/>
            <person name="Pangilinan J."/>
            <person name="Lipzen A."/>
            <person name="Riley R."/>
            <person name="Andreopoulos W."/>
            <person name="He G."/>
            <person name="Johnson J."/>
            <person name="Nolan M."/>
            <person name="Tritt A."/>
            <person name="Barry K.W."/>
            <person name="Grigoriev I.V."/>
            <person name="Nagy L.G."/>
            <person name="Hibbett D."/>
            <person name="Henrissat B."/>
            <person name="Matheny P.B."/>
            <person name="Labbe J."/>
            <person name="Martin F.M."/>
        </authorList>
    </citation>
    <scope>NUCLEOTIDE SEQUENCE</scope>
    <source>
        <strain evidence="1">HHB10654</strain>
    </source>
</reference>
<keyword evidence="2" id="KW-1185">Reference proteome</keyword>